<protein>
    <recommendedName>
        <fullName evidence="4">Lipoprotein</fullName>
    </recommendedName>
</protein>
<reference evidence="2 3" key="1">
    <citation type="submission" date="2020-08" db="EMBL/GenBank/DDBJ databases">
        <title>Exploring microbial biodiversity for novel pathways involved in the catabolism of aromatic compounds derived from lignin.</title>
        <authorList>
            <person name="Elkins J."/>
        </authorList>
    </citation>
    <scope>NUCLEOTIDE SEQUENCE [LARGE SCALE GENOMIC DNA]</scope>
    <source>
        <strain evidence="2 3">B1D3A</strain>
    </source>
</reference>
<evidence type="ECO:0008006" key="4">
    <source>
        <dbReference type="Google" id="ProtNLM"/>
    </source>
</evidence>
<keyword evidence="1" id="KW-0732">Signal</keyword>
<evidence type="ECO:0000313" key="3">
    <source>
        <dbReference type="Proteomes" id="UP001138540"/>
    </source>
</evidence>
<dbReference type="RefSeq" id="WP_184155705.1">
    <property type="nucleotide sequence ID" value="NZ_JACHKA010000001.1"/>
</dbReference>
<gene>
    <name evidence="2" type="ORF">HNP60_003242</name>
</gene>
<evidence type="ECO:0000256" key="1">
    <source>
        <dbReference type="SAM" id="SignalP"/>
    </source>
</evidence>
<name>A0ABR6NIZ9_9SPHN</name>
<feature type="chain" id="PRO_5045478585" description="Lipoprotein" evidence="1">
    <location>
        <begin position="22"/>
        <end position="78"/>
    </location>
</feature>
<dbReference type="Proteomes" id="UP001138540">
    <property type="component" value="Unassembled WGS sequence"/>
</dbReference>
<feature type="signal peptide" evidence="1">
    <location>
        <begin position="1"/>
        <end position="21"/>
    </location>
</feature>
<dbReference type="EMBL" id="JACHKA010000001">
    <property type="protein sequence ID" value="MBB5987268.1"/>
    <property type="molecule type" value="Genomic_DNA"/>
</dbReference>
<accession>A0ABR6NIZ9</accession>
<proteinExistence type="predicted"/>
<keyword evidence="3" id="KW-1185">Reference proteome</keyword>
<sequence length="78" mass="8623">MRFSSRATLCALLVIALPVLPGCVAKTAYNVATAPVKATAKAADWATVSREEADRNLGRDLRRKCKERYDAFYCRDAD</sequence>
<evidence type="ECO:0000313" key="2">
    <source>
        <dbReference type="EMBL" id="MBB5987268.1"/>
    </source>
</evidence>
<comment type="caution">
    <text evidence="2">The sequence shown here is derived from an EMBL/GenBank/DDBJ whole genome shotgun (WGS) entry which is preliminary data.</text>
</comment>
<organism evidence="2 3">
    <name type="scientific">Sphingobium lignivorans</name>
    <dbReference type="NCBI Taxonomy" id="2735886"/>
    <lineage>
        <taxon>Bacteria</taxon>
        <taxon>Pseudomonadati</taxon>
        <taxon>Pseudomonadota</taxon>
        <taxon>Alphaproteobacteria</taxon>
        <taxon>Sphingomonadales</taxon>
        <taxon>Sphingomonadaceae</taxon>
        <taxon>Sphingobium</taxon>
    </lineage>
</organism>